<dbReference type="AlphaFoldDB" id="A0A0C9T8Z4"/>
<organism evidence="3 4">
    <name type="scientific">Paxillus involutus ATCC 200175</name>
    <dbReference type="NCBI Taxonomy" id="664439"/>
    <lineage>
        <taxon>Eukaryota</taxon>
        <taxon>Fungi</taxon>
        <taxon>Dikarya</taxon>
        <taxon>Basidiomycota</taxon>
        <taxon>Agaricomycotina</taxon>
        <taxon>Agaricomycetes</taxon>
        <taxon>Agaricomycetidae</taxon>
        <taxon>Boletales</taxon>
        <taxon>Paxilineae</taxon>
        <taxon>Paxillaceae</taxon>
        <taxon>Paxillus</taxon>
    </lineage>
</organism>
<keyword evidence="2" id="KW-0472">Membrane</keyword>
<keyword evidence="4" id="KW-1185">Reference proteome</keyword>
<protein>
    <submittedName>
        <fullName evidence="3">Uncharacterized protein</fullName>
    </submittedName>
</protein>
<dbReference type="OrthoDB" id="10447727at2759"/>
<proteinExistence type="predicted"/>
<keyword evidence="2" id="KW-0812">Transmembrane</keyword>
<accession>A0A0C9T8Z4</accession>
<dbReference type="Proteomes" id="UP000053647">
    <property type="component" value="Unassembled WGS sequence"/>
</dbReference>
<evidence type="ECO:0000256" key="2">
    <source>
        <dbReference type="SAM" id="Phobius"/>
    </source>
</evidence>
<feature type="compositionally biased region" description="Pro residues" evidence="1">
    <location>
        <begin position="226"/>
        <end position="235"/>
    </location>
</feature>
<feature type="region of interest" description="Disordered" evidence="1">
    <location>
        <begin position="218"/>
        <end position="241"/>
    </location>
</feature>
<dbReference type="HOGENOM" id="CLU_1152083_0_0_1"/>
<sequence>MARIIAPLATSRGQQVRCRPITSHTRTASVTLPASFHTTPPASSSLAKLYEVANVVLPNAIAESTRFTSSPRACDTTTPALVMIPTGIGSSIASPSAQSDNDPSSSGPLPAMVVGTGSVLGAVAFVSLLALALIFYHRERSVRSHCHVNPNLKKHHLSISPVPPPGSGEQGEMIITPFPPRDLGFIIEPGGPVDGRAGEISELEWRVSRESVSESYNHQVGLHTRPTPPMTPTPPVLHWDV</sequence>
<keyword evidence="2" id="KW-1133">Transmembrane helix</keyword>
<evidence type="ECO:0000313" key="4">
    <source>
        <dbReference type="Proteomes" id="UP000053647"/>
    </source>
</evidence>
<gene>
    <name evidence="3" type="ORF">PAXINDRAFT_104064</name>
</gene>
<name>A0A0C9T8Z4_PAXIN</name>
<reference evidence="4" key="2">
    <citation type="submission" date="2015-01" db="EMBL/GenBank/DDBJ databases">
        <title>Evolutionary Origins and Diversification of the Mycorrhizal Mutualists.</title>
        <authorList>
            <consortium name="DOE Joint Genome Institute"/>
            <consortium name="Mycorrhizal Genomics Consortium"/>
            <person name="Kohler A."/>
            <person name="Kuo A."/>
            <person name="Nagy L.G."/>
            <person name="Floudas D."/>
            <person name="Copeland A."/>
            <person name="Barry K.W."/>
            <person name="Cichocki N."/>
            <person name="Veneault-Fourrey C."/>
            <person name="LaButti K."/>
            <person name="Lindquist E.A."/>
            <person name="Lipzen A."/>
            <person name="Lundell T."/>
            <person name="Morin E."/>
            <person name="Murat C."/>
            <person name="Riley R."/>
            <person name="Ohm R."/>
            <person name="Sun H."/>
            <person name="Tunlid A."/>
            <person name="Henrissat B."/>
            <person name="Grigoriev I.V."/>
            <person name="Hibbett D.S."/>
            <person name="Martin F."/>
        </authorList>
    </citation>
    <scope>NUCLEOTIDE SEQUENCE [LARGE SCALE GENOMIC DNA]</scope>
    <source>
        <strain evidence="4">ATCC 200175</strain>
    </source>
</reference>
<reference evidence="3 4" key="1">
    <citation type="submission" date="2014-06" db="EMBL/GenBank/DDBJ databases">
        <authorList>
            <consortium name="DOE Joint Genome Institute"/>
            <person name="Kuo A."/>
            <person name="Kohler A."/>
            <person name="Nagy L.G."/>
            <person name="Floudas D."/>
            <person name="Copeland A."/>
            <person name="Barry K.W."/>
            <person name="Cichocki N."/>
            <person name="Veneault-Fourrey C."/>
            <person name="LaButti K."/>
            <person name="Lindquist E.A."/>
            <person name="Lipzen A."/>
            <person name="Lundell T."/>
            <person name="Morin E."/>
            <person name="Murat C."/>
            <person name="Sun H."/>
            <person name="Tunlid A."/>
            <person name="Henrissat B."/>
            <person name="Grigoriev I.V."/>
            <person name="Hibbett D.S."/>
            <person name="Martin F."/>
            <person name="Nordberg H.P."/>
            <person name="Cantor M.N."/>
            <person name="Hua S.X."/>
        </authorList>
    </citation>
    <scope>NUCLEOTIDE SEQUENCE [LARGE SCALE GENOMIC DNA]</scope>
    <source>
        <strain evidence="3 4">ATCC 200175</strain>
    </source>
</reference>
<evidence type="ECO:0000313" key="3">
    <source>
        <dbReference type="EMBL" id="KIJ04682.1"/>
    </source>
</evidence>
<evidence type="ECO:0000256" key="1">
    <source>
        <dbReference type="SAM" id="MobiDB-lite"/>
    </source>
</evidence>
<dbReference type="EMBL" id="KN821609">
    <property type="protein sequence ID" value="KIJ04682.1"/>
    <property type="molecule type" value="Genomic_DNA"/>
</dbReference>
<feature type="transmembrane region" description="Helical" evidence="2">
    <location>
        <begin position="111"/>
        <end position="136"/>
    </location>
</feature>